<accession>A0A0S4U425</accession>
<proteinExistence type="predicted"/>
<evidence type="ECO:0000256" key="1">
    <source>
        <dbReference type="SAM" id="Phobius"/>
    </source>
</evidence>
<dbReference type="EMBL" id="LN899821">
    <property type="protein sequence ID" value="CUV17012.1"/>
    <property type="molecule type" value="Genomic_DNA"/>
</dbReference>
<evidence type="ECO:0000313" key="2">
    <source>
        <dbReference type="EMBL" id="CUV17012.1"/>
    </source>
</evidence>
<organism evidence="2">
    <name type="scientific">Ralstonia solanacearum</name>
    <name type="common">Pseudomonas solanacearum</name>
    <dbReference type="NCBI Taxonomy" id="305"/>
    <lineage>
        <taxon>Bacteria</taxon>
        <taxon>Pseudomonadati</taxon>
        <taxon>Pseudomonadota</taxon>
        <taxon>Betaproteobacteria</taxon>
        <taxon>Burkholderiales</taxon>
        <taxon>Burkholderiaceae</taxon>
        <taxon>Ralstonia</taxon>
        <taxon>Ralstonia solanacearum species complex</taxon>
    </lineage>
</organism>
<protein>
    <submittedName>
        <fullName evidence="2">Uncharacterized protein</fullName>
    </submittedName>
</protein>
<keyword evidence="1" id="KW-0472">Membrane</keyword>
<sequence length="132" mass="14364">MNPESKQKKPLRWRIIALMVQVAAVAIALNAVLVLFGVIRNPAEQHREVDAVTYRILSDGYASGSPAYRAAIRETVKVQGAIMLSDRERLMGMWAKAVPAGYRVPAAVGTRESERAHLLGLVNGASNSEVPK</sequence>
<name>A0A0S4U425_RALSL</name>
<keyword evidence="1" id="KW-0812">Transmembrane</keyword>
<keyword evidence="1" id="KW-1133">Transmembrane helix</keyword>
<gene>
    <name evidence="2" type="ORF">PSS4_v1_210053</name>
</gene>
<reference evidence="2" key="1">
    <citation type="submission" date="2015-10" db="EMBL/GenBank/DDBJ databases">
        <authorList>
            <person name="Gilbert D.G."/>
        </authorList>
    </citation>
    <scope>NUCLEOTIDE SEQUENCE</scope>
    <source>
        <strain evidence="2">Phyl III-seqv23</strain>
    </source>
</reference>
<dbReference type="AlphaFoldDB" id="A0A0S4U425"/>
<feature type="transmembrane region" description="Helical" evidence="1">
    <location>
        <begin position="15"/>
        <end position="39"/>
    </location>
</feature>